<reference evidence="4 5" key="1">
    <citation type="journal article" date="2013" name="PLoS ONE">
        <title>Assembly-driven community genomics of a hypersaline microbial ecosystem.</title>
        <authorList>
            <person name="Podell S."/>
            <person name="Ugalde J.A."/>
            <person name="Narasingarao P."/>
            <person name="Banfield J.F."/>
            <person name="Heidelberg K.B."/>
            <person name="Allen E.E."/>
        </authorList>
    </citation>
    <scope>NUCLEOTIDE SEQUENCE [LARGE SCALE GENOMIC DNA]</scope>
    <source>
        <strain evidence="5">J07HQW2</strain>
    </source>
</reference>
<dbReference type="SUPFAM" id="SSF52821">
    <property type="entry name" value="Rhodanese/Cell cycle control phosphatase"/>
    <property type="match status" value="2"/>
</dbReference>
<proteinExistence type="predicted"/>
<evidence type="ECO:0000313" key="5">
    <source>
        <dbReference type="Proteomes" id="UP000030710"/>
    </source>
</evidence>
<feature type="region of interest" description="Disordered" evidence="2">
    <location>
        <begin position="32"/>
        <end position="57"/>
    </location>
</feature>
<dbReference type="AlphaFoldDB" id="U1NGH2"/>
<dbReference type="Pfam" id="PF00581">
    <property type="entry name" value="Rhodanese"/>
    <property type="match status" value="2"/>
</dbReference>
<dbReference type="PROSITE" id="PS00380">
    <property type="entry name" value="RHODANESE_1"/>
    <property type="match status" value="1"/>
</dbReference>
<evidence type="ECO:0000256" key="1">
    <source>
        <dbReference type="ARBA" id="ARBA00022737"/>
    </source>
</evidence>
<organism evidence="4 5">
    <name type="scientific">Haloquadratum walsbyi J07HQW2</name>
    <dbReference type="NCBI Taxonomy" id="1238425"/>
    <lineage>
        <taxon>Archaea</taxon>
        <taxon>Methanobacteriati</taxon>
        <taxon>Methanobacteriota</taxon>
        <taxon>Stenosarchaea group</taxon>
        <taxon>Halobacteria</taxon>
        <taxon>Halobacteriales</taxon>
        <taxon>Haloferacaceae</taxon>
        <taxon>Haloquadratum</taxon>
    </lineage>
</organism>
<evidence type="ECO:0000259" key="3">
    <source>
        <dbReference type="PROSITE" id="PS50206"/>
    </source>
</evidence>
<dbReference type="HOGENOM" id="CLU_031618_1_6_2"/>
<dbReference type="SMART" id="SM00450">
    <property type="entry name" value="RHOD"/>
    <property type="match status" value="2"/>
</dbReference>
<dbReference type="PANTHER" id="PTHR43855">
    <property type="entry name" value="THIOSULFATE SULFURTRANSFERASE"/>
    <property type="match status" value="1"/>
</dbReference>
<protein>
    <submittedName>
        <fullName evidence="4">Rhodanese-related sulfurtransferase</fullName>
    </submittedName>
</protein>
<feature type="domain" description="Rhodanese" evidence="3">
    <location>
        <begin position="205"/>
        <end position="309"/>
    </location>
</feature>
<gene>
    <name evidence="4" type="ORF">J07HQW2_02373</name>
</gene>
<evidence type="ECO:0000256" key="2">
    <source>
        <dbReference type="SAM" id="MobiDB-lite"/>
    </source>
</evidence>
<dbReference type="InterPro" id="IPR001763">
    <property type="entry name" value="Rhodanese-like_dom"/>
</dbReference>
<dbReference type="InterPro" id="IPR051126">
    <property type="entry name" value="Thiosulfate_sulfurtransferase"/>
</dbReference>
<dbReference type="STRING" id="1238425.J07HQW2_02373"/>
<accession>U1NGH2</accession>
<sequence>MVHLGMETRAVVDMSWLVKQIDATTEVTLTSVSKSESATKSWRDDSGGPQDNTNDGVDIIPDQLSIVDVRDAWEFEEIGHIPEAVNIPFDSFRNETGDTGMLPGRENWEDILTAAGITETDDIVAYDDMHGVFAARFLLTAEVYGHPPEHLHLLNGDYSAWNQLYKTISGTGVESANSSAYQATAKSDVSSSPLVGYETVQTAIDDPTAVLLDTRDRSEYESGHLPGAINLDWRAVVDDETRGLKSPGKCKDVFNSIGITSETHVVLYCNTARRISHTYMILHSLGYTDIDFYEGSLSDWRARDGAIETEDAD</sequence>
<dbReference type="Gene3D" id="3.40.250.10">
    <property type="entry name" value="Rhodanese-like domain"/>
    <property type="match status" value="2"/>
</dbReference>
<dbReference type="InterPro" id="IPR036873">
    <property type="entry name" value="Rhodanese-like_dom_sf"/>
</dbReference>
<dbReference type="EMBL" id="KE356561">
    <property type="protein sequence ID" value="ERG95913.1"/>
    <property type="molecule type" value="Genomic_DNA"/>
</dbReference>
<feature type="domain" description="Rhodanese" evidence="3">
    <location>
        <begin position="60"/>
        <end position="170"/>
    </location>
</feature>
<dbReference type="InterPro" id="IPR001307">
    <property type="entry name" value="Thiosulphate_STrfase_CS"/>
</dbReference>
<dbReference type="eggNOG" id="arCOG02019">
    <property type="taxonomic scope" value="Archaea"/>
</dbReference>
<keyword evidence="1" id="KW-0677">Repeat</keyword>
<name>U1NGH2_9EURY</name>
<dbReference type="PANTHER" id="PTHR43855:SF1">
    <property type="entry name" value="THIOSULFATE SULFURTRANSFERASE"/>
    <property type="match status" value="1"/>
</dbReference>
<dbReference type="GO" id="GO:0004792">
    <property type="term" value="F:thiosulfate-cyanide sulfurtransferase activity"/>
    <property type="evidence" value="ECO:0007669"/>
    <property type="project" value="InterPro"/>
</dbReference>
<evidence type="ECO:0000313" key="4">
    <source>
        <dbReference type="EMBL" id="ERG95913.1"/>
    </source>
</evidence>
<dbReference type="Proteomes" id="UP000030710">
    <property type="component" value="Unassembled WGS sequence"/>
</dbReference>
<keyword evidence="4" id="KW-0808">Transferase</keyword>
<dbReference type="PROSITE" id="PS50206">
    <property type="entry name" value="RHODANESE_3"/>
    <property type="match status" value="2"/>
</dbReference>